<evidence type="ECO:0000313" key="7">
    <source>
        <dbReference type="EMBL" id="WBL36341.1"/>
    </source>
</evidence>
<evidence type="ECO:0000313" key="8">
    <source>
        <dbReference type="Proteomes" id="UP001212803"/>
    </source>
</evidence>
<proteinExistence type="inferred from homology"/>
<keyword evidence="3" id="KW-0540">Nuclease</keyword>
<dbReference type="SUPFAM" id="SSF116842">
    <property type="entry name" value="XseB-like"/>
    <property type="match status" value="1"/>
</dbReference>
<keyword evidence="8" id="KW-1185">Reference proteome</keyword>
<organism evidence="7 8">
    <name type="scientific">Tepidiforma flava</name>
    <dbReference type="NCBI Taxonomy" id="3004094"/>
    <lineage>
        <taxon>Bacteria</taxon>
        <taxon>Bacillati</taxon>
        <taxon>Chloroflexota</taxon>
        <taxon>Tepidiformia</taxon>
        <taxon>Tepidiformales</taxon>
        <taxon>Tepidiformaceae</taxon>
        <taxon>Tepidiforma</taxon>
    </lineage>
</organism>
<reference evidence="7 8" key="1">
    <citation type="journal article" date="2023" name="ISME J.">
        <title>Thermophilic Dehalococcoidia with unusual traits shed light on an unexpected past.</title>
        <authorList>
            <person name="Palmer M."/>
            <person name="Covington J.K."/>
            <person name="Zhou E.M."/>
            <person name="Thomas S.C."/>
            <person name="Habib N."/>
            <person name="Seymour C.O."/>
            <person name="Lai D."/>
            <person name="Johnston J."/>
            <person name="Hashimi A."/>
            <person name="Jiao J.Y."/>
            <person name="Muok A.R."/>
            <person name="Liu L."/>
            <person name="Xian W.D."/>
            <person name="Zhi X.Y."/>
            <person name="Li M.M."/>
            <person name="Silva L.P."/>
            <person name="Bowen B.P."/>
            <person name="Louie K."/>
            <person name="Briegel A."/>
            <person name="Pett-Ridge J."/>
            <person name="Weber P.K."/>
            <person name="Tocheva E.I."/>
            <person name="Woyke T."/>
            <person name="Northen T.R."/>
            <person name="Mayali X."/>
            <person name="Li W.J."/>
            <person name="Hedlund B.P."/>
        </authorList>
    </citation>
    <scope>NUCLEOTIDE SEQUENCE [LARGE SCALE GENOMIC DNA]</scope>
    <source>
        <strain evidence="7 8">YIM 72310</strain>
    </source>
</reference>
<evidence type="ECO:0000256" key="4">
    <source>
        <dbReference type="ARBA" id="ARBA00022801"/>
    </source>
</evidence>
<gene>
    <name evidence="7" type="primary">xseB</name>
    <name evidence="7" type="ORF">O0235_01830</name>
</gene>
<dbReference type="InterPro" id="IPR003761">
    <property type="entry name" value="Exonuc_VII_S"/>
</dbReference>
<dbReference type="RefSeq" id="WP_270056865.1">
    <property type="nucleotide sequence ID" value="NZ_CP115149.1"/>
</dbReference>
<evidence type="ECO:0000256" key="1">
    <source>
        <dbReference type="ARBA" id="ARBA00009998"/>
    </source>
</evidence>
<name>A0ABY7M9I1_9CHLR</name>
<accession>A0ABY7M9I1</accession>
<keyword evidence="5" id="KW-0269">Exonuclease</keyword>
<dbReference type="EMBL" id="CP115149">
    <property type="protein sequence ID" value="WBL36341.1"/>
    <property type="molecule type" value="Genomic_DNA"/>
</dbReference>
<sequence length="55" mass="6313">MPSEASERFEALYAQLEEHARRLEQGNLPLEESLKLYEEGAALVDRLRAILEGRN</sequence>
<evidence type="ECO:0000256" key="5">
    <source>
        <dbReference type="ARBA" id="ARBA00022839"/>
    </source>
</evidence>
<keyword evidence="4 7" id="KW-0378">Hydrolase</keyword>
<comment type="similarity">
    <text evidence="1">Belongs to the XseB family.</text>
</comment>
<evidence type="ECO:0000256" key="6">
    <source>
        <dbReference type="NCBIfam" id="TIGR01280"/>
    </source>
</evidence>
<dbReference type="PANTHER" id="PTHR34137:SF1">
    <property type="entry name" value="EXODEOXYRIBONUCLEASE 7 SMALL SUBUNIT"/>
    <property type="match status" value="1"/>
</dbReference>
<dbReference type="Pfam" id="PF02609">
    <property type="entry name" value="Exonuc_VII_S"/>
    <property type="match status" value="1"/>
</dbReference>
<protein>
    <recommendedName>
        <fullName evidence="6">Exodeoxyribonuclease VII small subunit</fullName>
        <ecNumber evidence="6">3.1.11.6</ecNumber>
    </recommendedName>
</protein>
<dbReference type="EC" id="3.1.11.6" evidence="6"/>
<keyword evidence="2" id="KW-0963">Cytoplasm</keyword>
<dbReference type="GO" id="GO:0008855">
    <property type="term" value="F:exodeoxyribonuclease VII activity"/>
    <property type="evidence" value="ECO:0007669"/>
    <property type="project" value="UniProtKB-EC"/>
</dbReference>
<dbReference type="NCBIfam" id="TIGR01280">
    <property type="entry name" value="xseB"/>
    <property type="match status" value="1"/>
</dbReference>
<dbReference type="InterPro" id="IPR037004">
    <property type="entry name" value="Exonuc_VII_ssu_sf"/>
</dbReference>
<dbReference type="Gene3D" id="1.10.287.1040">
    <property type="entry name" value="Exonuclease VII, small subunit"/>
    <property type="match status" value="1"/>
</dbReference>
<evidence type="ECO:0000256" key="3">
    <source>
        <dbReference type="ARBA" id="ARBA00022722"/>
    </source>
</evidence>
<evidence type="ECO:0000256" key="2">
    <source>
        <dbReference type="ARBA" id="ARBA00022490"/>
    </source>
</evidence>
<dbReference type="Proteomes" id="UP001212803">
    <property type="component" value="Chromosome"/>
</dbReference>
<dbReference type="PANTHER" id="PTHR34137">
    <property type="entry name" value="EXODEOXYRIBONUCLEASE 7 SMALL SUBUNIT"/>
    <property type="match status" value="1"/>
</dbReference>